<reference evidence="3 4" key="1">
    <citation type="submission" date="2018-11" db="EMBL/GenBank/DDBJ databases">
        <title>Genome sequence and assembly of Colletotrichum spinosum.</title>
        <authorList>
            <person name="Gan P."/>
            <person name="Shirasu K."/>
        </authorList>
    </citation>
    <scope>NUCLEOTIDE SEQUENCE [LARGE SCALE GENOMIC DNA]</scope>
    <source>
        <strain evidence="3 4">CBS 515.97</strain>
    </source>
</reference>
<organism evidence="3 4">
    <name type="scientific">Colletotrichum spinosum</name>
    <dbReference type="NCBI Taxonomy" id="1347390"/>
    <lineage>
        <taxon>Eukaryota</taxon>
        <taxon>Fungi</taxon>
        <taxon>Dikarya</taxon>
        <taxon>Ascomycota</taxon>
        <taxon>Pezizomycotina</taxon>
        <taxon>Sordariomycetes</taxon>
        <taxon>Hypocreomycetidae</taxon>
        <taxon>Glomerellales</taxon>
        <taxon>Glomerellaceae</taxon>
        <taxon>Colletotrichum</taxon>
        <taxon>Colletotrichum orbiculare species complex</taxon>
    </lineage>
</organism>
<proteinExistence type="predicted"/>
<evidence type="ECO:0000313" key="3">
    <source>
        <dbReference type="EMBL" id="TDZ36925.1"/>
    </source>
</evidence>
<sequence length="189" mass="21284">MSQDDSNTPPTPPLPPTKDGKKLYLWSRSTNGPVGEGAPGSETTTSSTEANLNPKEFQNNFPTQDGATPPGHVSIGEAVKSIKSEDFLNITQTPWVSILLLRLGYEPRMALLSYALPWNTLISYVSGSPIKSANWAVGGFLERIRMKRTVEVYQESLVDKRRRELEQQQKLQEQQAEEEKAKKAWYNFW</sequence>
<dbReference type="EMBL" id="QAPG01000028">
    <property type="protein sequence ID" value="TDZ36925.1"/>
    <property type="molecule type" value="Genomic_DNA"/>
</dbReference>
<keyword evidence="4" id="KW-1185">Reference proteome</keyword>
<gene>
    <name evidence="3" type="ORF">C8035_v006466</name>
</gene>
<feature type="coiled-coil region" evidence="1">
    <location>
        <begin position="157"/>
        <end position="184"/>
    </location>
</feature>
<name>A0A4R8QMS6_9PEZI</name>
<comment type="caution">
    <text evidence="3">The sequence shown here is derived from an EMBL/GenBank/DDBJ whole genome shotgun (WGS) entry which is preliminary data.</text>
</comment>
<evidence type="ECO:0000313" key="4">
    <source>
        <dbReference type="Proteomes" id="UP000295083"/>
    </source>
</evidence>
<evidence type="ECO:0000256" key="2">
    <source>
        <dbReference type="SAM" id="MobiDB-lite"/>
    </source>
</evidence>
<feature type="compositionally biased region" description="Polar residues" evidence="2">
    <location>
        <begin position="41"/>
        <end position="66"/>
    </location>
</feature>
<evidence type="ECO:0000256" key="1">
    <source>
        <dbReference type="SAM" id="Coils"/>
    </source>
</evidence>
<feature type="region of interest" description="Disordered" evidence="2">
    <location>
        <begin position="1"/>
        <end position="67"/>
    </location>
</feature>
<protein>
    <submittedName>
        <fullName evidence="3">Uncharacterized protein</fullName>
    </submittedName>
</protein>
<dbReference type="AlphaFoldDB" id="A0A4R8QMS6"/>
<dbReference type="Proteomes" id="UP000295083">
    <property type="component" value="Unassembled WGS sequence"/>
</dbReference>
<accession>A0A4R8QMS6</accession>
<keyword evidence="1" id="KW-0175">Coiled coil</keyword>